<organism evidence="1 2">
    <name type="scientific">Sphaerobolus stellatus (strain SS14)</name>
    <dbReference type="NCBI Taxonomy" id="990650"/>
    <lineage>
        <taxon>Eukaryota</taxon>
        <taxon>Fungi</taxon>
        <taxon>Dikarya</taxon>
        <taxon>Basidiomycota</taxon>
        <taxon>Agaricomycotina</taxon>
        <taxon>Agaricomycetes</taxon>
        <taxon>Phallomycetidae</taxon>
        <taxon>Geastrales</taxon>
        <taxon>Sphaerobolaceae</taxon>
        <taxon>Sphaerobolus</taxon>
    </lineage>
</organism>
<sequence>MPVRGVIKTHSAVDFVPAMAEYLAKHVPDCVIEHSETDRIDVLKRISTELPSLERLTEDTTCDIICATSEFHIRGRKRPEPPHFDTIFVHVDDRADIIGLEGSQTVCIRVIFRVLAWFQCSDTLAYIESFSSFGPGNASENVADLVFNENKWSSSGNNHKYCVHSM</sequence>
<protein>
    <submittedName>
        <fullName evidence="1">Uncharacterized protein</fullName>
    </submittedName>
</protein>
<proteinExistence type="predicted"/>
<dbReference type="AlphaFoldDB" id="A0A0C9U1U0"/>
<dbReference type="OrthoDB" id="2418900at2759"/>
<name>A0A0C9U1U0_SPHS4</name>
<evidence type="ECO:0000313" key="2">
    <source>
        <dbReference type="Proteomes" id="UP000054279"/>
    </source>
</evidence>
<evidence type="ECO:0000313" key="1">
    <source>
        <dbReference type="EMBL" id="KIJ28034.1"/>
    </source>
</evidence>
<accession>A0A0C9U1U0</accession>
<gene>
    <name evidence="1" type="ORF">M422DRAFT_270722</name>
</gene>
<dbReference type="HOGENOM" id="CLU_1603787_0_0_1"/>
<reference evidence="1 2" key="1">
    <citation type="submission" date="2014-06" db="EMBL/GenBank/DDBJ databases">
        <title>Evolutionary Origins and Diversification of the Mycorrhizal Mutualists.</title>
        <authorList>
            <consortium name="DOE Joint Genome Institute"/>
            <consortium name="Mycorrhizal Genomics Consortium"/>
            <person name="Kohler A."/>
            <person name="Kuo A."/>
            <person name="Nagy L.G."/>
            <person name="Floudas D."/>
            <person name="Copeland A."/>
            <person name="Barry K.W."/>
            <person name="Cichocki N."/>
            <person name="Veneault-Fourrey C."/>
            <person name="LaButti K."/>
            <person name="Lindquist E.A."/>
            <person name="Lipzen A."/>
            <person name="Lundell T."/>
            <person name="Morin E."/>
            <person name="Murat C."/>
            <person name="Riley R."/>
            <person name="Ohm R."/>
            <person name="Sun H."/>
            <person name="Tunlid A."/>
            <person name="Henrissat B."/>
            <person name="Grigoriev I.V."/>
            <person name="Hibbett D.S."/>
            <person name="Martin F."/>
        </authorList>
    </citation>
    <scope>NUCLEOTIDE SEQUENCE [LARGE SCALE GENOMIC DNA]</scope>
    <source>
        <strain evidence="1 2">SS14</strain>
    </source>
</reference>
<dbReference type="Proteomes" id="UP000054279">
    <property type="component" value="Unassembled WGS sequence"/>
</dbReference>
<dbReference type="EMBL" id="KN837317">
    <property type="protein sequence ID" value="KIJ28034.1"/>
    <property type="molecule type" value="Genomic_DNA"/>
</dbReference>
<keyword evidence="2" id="KW-1185">Reference proteome</keyword>